<feature type="region of interest" description="Disordered" evidence="1">
    <location>
        <begin position="497"/>
        <end position="516"/>
    </location>
</feature>
<feature type="compositionally biased region" description="Polar residues" evidence="1">
    <location>
        <begin position="503"/>
        <end position="512"/>
    </location>
</feature>
<proteinExistence type="predicted"/>
<feature type="region of interest" description="Disordered" evidence="1">
    <location>
        <begin position="1776"/>
        <end position="1806"/>
    </location>
</feature>
<feature type="region of interest" description="Disordered" evidence="1">
    <location>
        <begin position="776"/>
        <end position="920"/>
    </location>
</feature>
<feature type="compositionally biased region" description="Low complexity" evidence="1">
    <location>
        <begin position="1280"/>
        <end position="1316"/>
    </location>
</feature>
<feature type="region of interest" description="Disordered" evidence="1">
    <location>
        <begin position="431"/>
        <end position="488"/>
    </location>
</feature>
<protein>
    <recommendedName>
        <fullName evidence="4">Mon2 C-terminal domain-containing protein</fullName>
    </recommendedName>
</protein>
<feature type="compositionally biased region" description="Low complexity" evidence="1">
    <location>
        <begin position="453"/>
        <end position="472"/>
    </location>
</feature>
<feature type="region of interest" description="Disordered" evidence="1">
    <location>
        <begin position="2027"/>
        <end position="2047"/>
    </location>
</feature>
<feature type="compositionally biased region" description="Low complexity" evidence="1">
    <location>
        <begin position="829"/>
        <end position="838"/>
    </location>
</feature>
<evidence type="ECO:0000256" key="1">
    <source>
        <dbReference type="SAM" id="MobiDB-lite"/>
    </source>
</evidence>
<sequence length="2930" mass="302595">MASYWWPLTHFSASEPSPSTQSSLPSAPAGHSAATATTRTTAPSAKSAFGASLDSLLVESTKHRSLVVLRDAVQHTRDRHCDPASLLDTFCIACSLLAERSSSSSNSTAAAGAAARVSNYGAAPVVVGSGRMSHSNSGTLLNPMGSLAGDHAHSAATAAGDASSLPAHASGTASTTPPQQQQQQQQQPLHYRHHVTSRGLLLQSIGDLNKLIALGFLPVTQHVAQRVADLVRELAFLRPNAAKPPHHTSGLPVALRGTSTPPPRHLATPVPLPLAPPSHGPALPSGFMDSSISGAAAAPLTAAGAGAPLPMQEAAAQLVCDEPVLVRLLQLVASTTSSCPPGTPALAELYGVVLLFLCGVTPQSMLEATCEATLTHHIHTVLAALRDSGAAEASTSATSTATFTAQLQGVAFVKDICRLIVGTRARWLDLSPGRHTVPNATATATGGGGGGATAVTPATAGSLRKSMSMSSSAPPPPPHRSTAPSSMAGITGSLAADAERQRGQQPRPSLTATPMLGPLATPFTLHHDAAAWSIPDLSGAAAELLSSTTTRHSTAPTEAAPERVRLFLLRTLTLFFKDLAKDHATPTTVSAHTDSAADVRAGAAATVTAAHSPLYVQCLNDSLLSIAMWGLREMGVAVPTHSPPGLLQEVHLQQQQQQQQQRHETRACSLELFASTQQLALASLITHLHDTTNSSQVLLEAHEQLLRRLCRHRRMRSSPRWCGTDGSGIVTVVDDDDDDYAERLSQAAAALLSLWRKTLTSSSMLWELLQLRSARRGRHGEGGGGGVVGDGEVHHHTNNNNLRRRSSSNRVSRRGEGRGSPFGNRGRESSSSSSSSSGGASGRDGDGGAAEVSRRWPPSTSSHSSPLHRRLPRLVQTRNVGGAYGSGSSSSSSSSRSRSSRSRSRSGGSEDSASSSRSLAHGPALVDMPCLARLVVSVLALVSSYMESPDASAGDAPASRQRPFLLPISPPHLVSVSGGADRPQEELALEHAPLHLSATMSAAPWATAPLCLCVTTPSTAYQCITEALSCLAAFGQIFAQLVDAPRTLPSMAVSPAAASGKDDEVLPRCRTIFLALHPFLLLCEQLCLRHLRYEEDVMPVVLKAVGYWVQVSCTLQLPQQRDAHLAAVVDVLWAPDPVVHHLAGLAPPSAAGLSDAAASPAATAVLEALLALHEECTAGEPVVPGSVAAAAAAAAASGGDDRDGAVRGRGGDGSSVHRYAISMPTWGVGWWRRRRRAPPPQQQQQQQQQPARASGGSGGGDRINRTVSISSSHVTNAKGASQAHAAAASLQPSLQQHPQSSSSSAAAAAPQSSSSPVARGWRSPAVQHVVVLGVCRLQHKVAIMKTLLVIANTLGAQLEGGWTLLARGLATTEPLLHTLRRVLSWIEESTEDHAEQLEQLLCDAAHLRDAVRSLCVRSVCQLPHAQMDLFFSELVNGTAALEQPAPQSTTASQRRWRLPRHDPQGCMDQWVLLSECLCVAVMAMIPFVERHPAAAVGDTSGGDGGRPGAVSAQRQRTGALTRALRLWELEVRVCRAVTDRERVEEWGAMLLTTVAMHTRALRAADDHGDRPLVSGAFTQVETRALGLAVSAVVGHVATVAVQLCRSASRRRGAAAAASSSASSSPSATSYQAVQSATLLLTSGPFAAAPLTLVSNSMFSSSAAGPVSNAGRHGAKEVAASAAAAAGSSGGARPPLLPFVLADAAQGTSALLAALLRSTQSIALCTPMGSPARSIVDAPLPLPGSVARDPLELLLASPFVLLDSVYGEWQRQRTTAPRWGRADDGSGGAGAAVVVDDPLSSPAASPTPDEAAAVVVSGAVPQLLTDAAAAVLTDVVKIVQSYGEDIDGAAWEAILSLLQRTAMAARGQEADEALASSSDGAGTAHGDGGAVGVAVAAGATAAATTAAAATAAAGGAEVAIAGQAVESLNTAFRALESIQHNYIPHLKAEGLLRLVACVGAFAVHRVDGGAAAGDRKLHTNLSAVQLLWSIADYLATFGDAAATAAAGEEDEEAVEQAGRRVWCAGALDNDADEDGDDREGGLGDASADGGVAAGSAVRLSSMQNRQQQDKLWCSLLWQLRSGCLDDRQEVRQSALQTFFALVQTYGWRFSALCWRCVLLDVLQPLMEVTATATQLCATPPPSADAATNGNDGTTAIAAAVAAAAATRRLLRSLVRHPPQLEEVRVTLFDAGSRAFVTHYAHMQAAAALSPSSPGAADVATRVLERLLRLCGDACLVARGTSGEQAAVAAVHAVHGLLVEMPSQGLHETGVHLAWRALERLLLRGDGDGDGDGDTRGSAAPAPYAHTEAKQCTVAVVAATVAAICDSFRLQRLVEAEAAAAAAAAAAAGDAVGVGSYFAGWGGGGGGATAAAARVPEARRGVSASSSAHYFTRLLCVLQAATRCPAVLQCYYFPSKAQLTLLEGVAAVWPTLTCREARMVWGEVLLPAFPSAAQLQRFVLQDTHAAVAAVLSDDAAPAAAAAATTLIALKSAMPPGSHPGYLSAVLGAMRGLMEAHRSAIAAATATTAASVDEDRARLAFMAPTAVQVTGTLLLLHLASAAALAGPPRQGGVPYTLPALFLQDCNDLMYYALWEAALERGGAASQPPPGADASHTAAQCRRDGVAALCRVFELLLATTSTVVQHVGATAHSSSGGGGPNAAAATTTIVPAHVTAALQSLDQLVDALGEVVHYAMEQHDDVACATAAITALSAASTAEGAALAGVSRRSLSLLQRWAGAVAATPGMRSPASPSTAATPRHHHYHTRSGSGSGGARRLSPYASDAASRTQLLDVVRASMEARNTAIVRRFVDNPDDASAAALLLDTLRDLLRMAREAAGKATTTTTSPVHAVMPELLRLVACASREPTRSAVAIARELETREVLADLLALAVAEIPRQLSQQQQHQQPAAAAAAATGVGRHRAADGEDGGTAII</sequence>
<feature type="region of interest" description="Disordered" evidence="1">
    <location>
        <begin position="2740"/>
        <end position="2776"/>
    </location>
</feature>
<reference evidence="2 3" key="1">
    <citation type="journal article" date="2021" name="MBio">
        <title>A New Model Trypanosomatid, Novymonas esmeraldas: Genomic Perception of Its 'Candidatus Pandoraea novymonadis' Endosymbiont.</title>
        <authorList>
            <person name="Zakharova A."/>
            <person name="Saura A."/>
            <person name="Butenko A."/>
            <person name="Podesvova L."/>
            <person name="Warmusova S."/>
            <person name="Kostygov A.Y."/>
            <person name="Nenarokova A."/>
            <person name="Lukes J."/>
            <person name="Opperdoes F.R."/>
            <person name="Yurchenko V."/>
        </authorList>
    </citation>
    <scope>NUCLEOTIDE SEQUENCE [LARGE SCALE GENOMIC DNA]</scope>
    <source>
        <strain evidence="2 3">E262AT.01</strain>
    </source>
</reference>
<feature type="region of interest" description="Disordered" evidence="1">
    <location>
        <begin position="13"/>
        <end position="41"/>
    </location>
</feature>
<dbReference type="PANTHER" id="PTHR37471">
    <property type="entry name" value="UNNAMED PRODUCT"/>
    <property type="match status" value="1"/>
</dbReference>
<accession>A0AAW0EUW3</accession>
<evidence type="ECO:0000313" key="2">
    <source>
        <dbReference type="EMBL" id="KAK7197514.1"/>
    </source>
</evidence>
<feature type="region of interest" description="Disordered" evidence="1">
    <location>
        <begin position="1196"/>
        <end position="1217"/>
    </location>
</feature>
<feature type="region of interest" description="Disordered" evidence="1">
    <location>
        <begin position="152"/>
        <end position="191"/>
    </location>
</feature>
<dbReference type="Proteomes" id="UP001430356">
    <property type="component" value="Unassembled WGS sequence"/>
</dbReference>
<evidence type="ECO:0000313" key="3">
    <source>
        <dbReference type="Proteomes" id="UP001430356"/>
    </source>
</evidence>
<keyword evidence="3" id="KW-1185">Reference proteome</keyword>
<name>A0AAW0EUW3_9TRYP</name>
<feature type="compositionally biased region" description="Polar residues" evidence="1">
    <location>
        <begin position="1265"/>
        <end position="1279"/>
    </location>
</feature>
<feature type="compositionally biased region" description="Low complexity" evidence="1">
    <location>
        <begin position="905"/>
        <end position="918"/>
    </location>
</feature>
<feature type="compositionally biased region" description="Low complexity" evidence="1">
    <location>
        <begin position="849"/>
        <end position="865"/>
    </location>
</feature>
<comment type="caution">
    <text evidence="2">The sequence shown here is derived from an EMBL/GenBank/DDBJ whole genome shotgun (WGS) entry which is preliminary data.</text>
</comment>
<feature type="region of interest" description="Disordered" evidence="1">
    <location>
        <begin position="1236"/>
        <end position="1320"/>
    </location>
</feature>
<feature type="compositionally biased region" description="Low complexity" evidence="1">
    <location>
        <begin position="1242"/>
        <end position="1253"/>
    </location>
</feature>
<feature type="compositionally biased region" description="Basic and acidic residues" evidence="1">
    <location>
        <begin position="1199"/>
        <end position="1210"/>
    </location>
</feature>
<feature type="compositionally biased region" description="Low complexity" evidence="1">
    <location>
        <begin position="886"/>
        <end position="897"/>
    </location>
</feature>
<organism evidence="2 3">
    <name type="scientific">Novymonas esmeraldas</name>
    <dbReference type="NCBI Taxonomy" id="1808958"/>
    <lineage>
        <taxon>Eukaryota</taxon>
        <taxon>Discoba</taxon>
        <taxon>Euglenozoa</taxon>
        <taxon>Kinetoplastea</taxon>
        <taxon>Metakinetoplastina</taxon>
        <taxon>Trypanosomatida</taxon>
        <taxon>Trypanosomatidae</taxon>
        <taxon>Novymonas</taxon>
    </lineage>
</organism>
<dbReference type="PANTHER" id="PTHR37471:SF1">
    <property type="entry name" value="AB HYDROLASE-1 DOMAIN-CONTAINING PROTEIN"/>
    <property type="match status" value="1"/>
</dbReference>
<gene>
    <name evidence="2" type="ORF">NESM_000701200</name>
</gene>
<dbReference type="EMBL" id="JAECZO010000109">
    <property type="protein sequence ID" value="KAK7197514.1"/>
    <property type="molecule type" value="Genomic_DNA"/>
</dbReference>
<feature type="compositionally biased region" description="Low complexity" evidence="1">
    <location>
        <begin position="177"/>
        <end position="188"/>
    </location>
</feature>
<evidence type="ECO:0008006" key="4">
    <source>
        <dbReference type="Google" id="ProtNLM"/>
    </source>
</evidence>
<feature type="compositionally biased region" description="Low complexity" evidence="1">
    <location>
        <begin position="154"/>
        <end position="163"/>
    </location>
</feature>